<dbReference type="AlphaFoldDB" id="A0A4R1R1H3"/>
<reference evidence="3 4" key="1">
    <citation type="submission" date="2019-03" db="EMBL/GenBank/DDBJ databases">
        <title>Genomic Encyclopedia of Type Strains, Phase IV (KMG-IV): sequencing the most valuable type-strain genomes for metagenomic binning, comparative biology and taxonomic classification.</title>
        <authorList>
            <person name="Goeker M."/>
        </authorList>
    </citation>
    <scope>NUCLEOTIDE SEQUENCE [LARGE SCALE GENOMIC DNA]</scope>
    <source>
        <strain evidence="3 4">DSM 100451</strain>
    </source>
</reference>
<evidence type="ECO:0000256" key="1">
    <source>
        <dbReference type="SAM" id="Phobius"/>
    </source>
</evidence>
<evidence type="ECO:0000313" key="4">
    <source>
        <dbReference type="Proteomes" id="UP000295184"/>
    </source>
</evidence>
<comment type="caution">
    <text evidence="3">The sequence shown here is derived from an EMBL/GenBank/DDBJ whole genome shotgun (WGS) entry which is preliminary data.</text>
</comment>
<evidence type="ECO:0000313" key="3">
    <source>
        <dbReference type="EMBL" id="TCL59164.1"/>
    </source>
</evidence>
<dbReference type="RefSeq" id="WP_058966685.1">
    <property type="nucleotide sequence ID" value="NZ_CABKVM010000019.1"/>
</dbReference>
<dbReference type="Proteomes" id="UP000295184">
    <property type="component" value="Unassembled WGS sequence"/>
</dbReference>
<feature type="transmembrane region" description="Helical" evidence="1">
    <location>
        <begin position="135"/>
        <end position="156"/>
    </location>
</feature>
<feature type="transmembrane region" description="Helical" evidence="1">
    <location>
        <begin position="56"/>
        <end position="77"/>
    </location>
</feature>
<keyword evidence="1" id="KW-0472">Membrane</keyword>
<organism evidence="3 4">
    <name type="scientific">Allofournierella massiliensis</name>
    <dbReference type="NCBI Taxonomy" id="1650663"/>
    <lineage>
        <taxon>Bacteria</taxon>
        <taxon>Bacillati</taxon>
        <taxon>Bacillota</taxon>
        <taxon>Clostridia</taxon>
        <taxon>Eubacteriales</taxon>
        <taxon>Oscillospiraceae</taxon>
        <taxon>Allofournierella</taxon>
    </lineage>
</organism>
<dbReference type="Pfam" id="PF07853">
    <property type="entry name" value="DUF1648"/>
    <property type="match status" value="1"/>
</dbReference>
<name>A0A4R1R1H3_9FIRM</name>
<dbReference type="STRING" id="1650663.GCA_001486665_03217"/>
<sequence length="159" mass="18221">MNKNKWSIPKSRYDRLAGWLSGGFLAAAAFYLWANWMAIPQKIPTHYRFGGQPDAWGNKSSCVVLLVIGGVMWLMMWGIEQVPMIWNTGVQVTEENRVRVYRILKNLLVTIRLVIAAIFAWMAVCSARSQPLGSWFMPLTMLLVFGPIVLCLLQLYRKR</sequence>
<dbReference type="InterPro" id="IPR012867">
    <property type="entry name" value="DUF1648"/>
</dbReference>
<keyword evidence="1" id="KW-0812">Transmembrane</keyword>
<accession>A0A4R1R1H3</accession>
<dbReference type="EMBL" id="SLUM01000006">
    <property type="protein sequence ID" value="TCL59164.1"/>
    <property type="molecule type" value="Genomic_DNA"/>
</dbReference>
<feature type="domain" description="DUF1648" evidence="2">
    <location>
        <begin position="24"/>
        <end position="68"/>
    </location>
</feature>
<evidence type="ECO:0000259" key="2">
    <source>
        <dbReference type="Pfam" id="PF07853"/>
    </source>
</evidence>
<dbReference type="OrthoDB" id="9808690at2"/>
<feature type="transmembrane region" description="Helical" evidence="1">
    <location>
        <begin position="107"/>
        <end position="129"/>
    </location>
</feature>
<proteinExistence type="predicted"/>
<feature type="transmembrane region" description="Helical" evidence="1">
    <location>
        <begin position="16"/>
        <end position="36"/>
    </location>
</feature>
<keyword evidence="1" id="KW-1133">Transmembrane helix</keyword>
<protein>
    <submittedName>
        <fullName evidence="3">Uncharacterized protein DUF1648</fullName>
    </submittedName>
</protein>
<gene>
    <name evidence="3" type="ORF">EDD77_10678</name>
</gene>